<keyword evidence="5 6" id="KW-0472">Membrane</keyword>
<evidence type="ECO:0000256" key="6">
    <source>
        <dbReference type="SAM" id="Phobius"/>
    </source>
</evidence>
<feature type="transmembrane region" description="Helical" evidence="6">
    <location>
        <begin position="376"/>
        <end position="394"/>
    </location>
</feature>
<comment type="subcellular location">
    <subcellularLocation>
        <location evidence="1">Membrane</location>
        <topology evidence="1">Multi-pass membrane protein</topology>
    </subcellularLocation>
</comment>
<feature type="transmembrane region" description="Helical" evidence="6">
    <location>
        <begin position="75"/>
        <end position="99"/>
    </location>
</feature>
<keyword evidence="3 6" id="KW-0812">Transmembrane</keyword>
<keyword evidence="4 6" id="KW-1133">Transmembrane helix</keyword>
<evidence type="ECO:0000313" key="8">
    <source>
        <dbReference type="Proteomes" id="UP001296104"/>
    </source>
</evidence>
<dbReference type="AlphaFoldDB" id="A0AAI8YTC4"/>
<dbReference type="InterPro" id="IPR002293">
    <property type="entry name" value="AA/rel_permease1"/>
</dbReference>
<gene>
    <name evidence="7" type="ORF">LECACI_7A001615</name>
</gene>
<feature type="transmembrane region" description="Helical" evidence="6">
    <location>
        <begin position="400"/>
        <end position="426"/>
    </location>
</feature>
<dbReference type="PANTHER" id="PTHR45649">
    <property type="entry name" value="AMINO-ACID PERMEASE BAT1"/>
    <property type="match status" value="1"/>
</dbReference>
<dbReference type="GO" id="GO:0016020">
    <property type="term" value="C:membrane"/>
    <property type="evidence" value="ECO:0007669"/>
    <property type="project" value="UniProtKB-SubCell"/>
</dbReference>
<feature type="transmembrane region" description="Helical" evidence="6">
    <location>
        <begin position="195"/>
        <end position="213"/>
    </location>
</feature>
<feature type="transmembrane region" description="Helical" evidence="6">
    <location>
        <begin position="438"/>
        <end position="468"/>
    </location>
</feature>
<accession>A0AAI8YTC4</accession>
<dbReference type="Proteomes" id="UP001296104">
    <property type="component" value="Unassembled WGS sequence"/>
</dbReference>
<feature type="transmembrane region" description="Helical" evidence="6">
    <location>
        <begin position="233"/>
        <end position="252"/>
    </location>
</feature>
<reference evidence="7" key="1">
    <citation type="submission" date="2023-11" db="EMBL/GenBank/DDBJ databases">
        <authorList>
            <person name="Alioto T."/>
            <person name="Alioto T."/>
            <person name="Gomez Garrido J."/>
        </authorList>
    </citation>
    <scope>NUCLEOTIDE SEQUENCE</scope>
</reference>
<feature type="transmembrane region" description="Helical" evidence="6">
    <location>
        <begin position="120"/>
        <end position="152"/>
    </location>
</feature>
<protein>
    <submittedName>
        <fullName evidence="7">Choline transport</fullName>
    </submittedName>
</protein>
<dbReference type="Gene3D" id="1.20.1740.10">
    <property type="entry name" value="Amino acid/polyamine transporter I"/>
    <property type="match status" value="1"/>
</dbReference>
<evidence type="ECO:0000256" key="5">
    <source>
        <dbReference type="ARBA" id="ARBA00023136"/>
    </source>
</evidence>
<keyword evidence="2" id="KW-0813">Transport</keyword>
<dbReference type="PIRSF" id="PIRSF006060">
    <property type="entry name" value="AA_transporter"/>
    <property type="match status" value="1"/>
</dbReference>
<feature type="transmembrane region" description="Helical" evidence="6">
    <location>
        <begin position="322"/>
        <end position="340"/>
    </location>
</feature>
<dbReference type="Pfam" id="PF13520">
    <property type="entry name" value="AA_permease_2"/>
    <property type="match status" value="1"/>
</dbReference>
<evidence type="ECO:0000313" key="7">
    <source>
        <dbReference type="EMBL" id="CAK3848194.1"/>
    </source>
</evidence>
<comment type="caution">
    <text evidence="7">The sequence shown here is derived from an EMBL/GenBank/DDBJ whole genome shotgun (WGS) entry which is preliminary data.</text>
</comment>
<evidence type="ECO:0000256" key="2">
    <source>
        <dbReference type="ARBA" id="ARBA00022448"/>
    </source>
</evidence>
<evidence type="ECO:0000256" key="4">
    <source>
        <dbReference type="ARBA" id="ARBA00022989"/>
    </source>
</evidence>
<evidence type="ECO:0000256" key="1">
    <source>
        <dbReference type="ARBA" id="ARBA00004141"/>
    </source>
</evidence>
<keyword evidence="8" id="KW-1185">Reference proteome</keyword>
<name>A0AAI8YTC4_9PEZI</name>
<proteinExistence type="predicted"/>
<evidence type="ECO:0000256" key="3">
    <source>
        <dbReference type="ARBA" id="ARBA00022692"/>
    </source>
</evidence>
<dbReference type="EMBL" id="CAVMBE010000006">
    <property type="protein sequence ID" value="CAK3848194.1"/>
    <property type="molecule type" value="Genomic_DNA"/>
</dbReference>
<organism evidence="7 8">
    <name type="scientific">Lecanosticta acicola</name>
    <dbReference type="NCBI Taxonomy" id="111012"/>
    <lineage>
        <taxon>Eukaryota</taxon>
        <taxon>Fungi</taxon>
        <taxon>Dikarya</taxon>
        <taxon>Ascomycota</taxon>
        <taxon>Pezizomycotina</taxon>
        <taxon>Dothideomycetes</taxon>
        <taxon>Dothideomycetidae</taxon>
        <taxon>Mycosphaerellales</taxon>
        <taxon>Mycosphaerellaceae</taxon>
        <taxon>Lecanosticta</taxon>
    </lineage>
</organism>
<feature type="transmembrane region" description="Helical" evidence="6">
    <location>
        <begin position="164"/>
        <end position="183"/>
    </location>
</feature>
<feature type="transmembrane region" description="Helical" evidence="6">
    <location>
        <begin position="273"/>
        <end position="295"/>
    </location>
</feature>
<dbReference type="PANTHER" id="PTHR45649:SF16">
    <property type="entry name" value="7-KETO 8-AMINOPELARGONIC ACID TRANSPORTER"/>
    <property type="match status" value="1"/>
</dbReference>
<sequence length="512" mass="55754">MTTYADEKHGREEKQTVEPMLVQDIALGEVRHTRVKKSFSLLSTLGVSFSITSTPIAIGTYLSVSIGVGGSPVYFFGYILSVLMDLCICASLAEMAAVYPHSSGQTHWTAALAPRKYARGLSYVVGWLTAAAYFFWTSATFLITSQLIWAFVQICSSTFVVQAWHYYMVYLAVALVGLLVNIPLFKWYPYLLKGLVFYINIGALFILIVLLVRSHPKQSAEYVFVDIVNLTGWSFNGVVFFLGMLPGLTAVNGFDCAAHIAEEVPEPKRQIPLVMMLSAVTSALGGLTMILVYMFCVTNPANLVTPVGGQPVAQLMLDSLDSLTLTLIGMLVFIITFAFASSSMLTTWSRVWWCLAREGGTPLSNLQSRVSDRSQLPVNAILFTSLACALIGLLELGSATALNAILGGAILCIFASYGIPIACSLLDQRRAFTGNHDVALGFALPILNAISVAWIAFVFVWLCFPLYIPVSLATMNWAVVVFFGIVALSGVNWLAHSHKHYTVPAAIESVEV</sequence>
<feature type="transmembrane region" description="Helical" evidence="6">
    <location>
        <begin position="474"/>
        <end position="495"/>
    </location>
</feature>
<dbReference type="GO" id="GO:0022857">
    <property type="term" value="F:transmembrane transporter activity"/>
    <property type="evidence" value="ECO:0007669"/>
    <property type="project" value="InterPro"/>
</dbReference>
<feature type="transmembrane region" description="Helical" evidence="6">
    <location>
        <begin position="41"/>
        <end position="63"/>
    </location>
</feature>